<dbReference type="Proteomes" id="UP001597108">
    <property type="component" value="Unassembled WGS sequence"/>
</dbReference>
<protein>
    <submittedName>
        <fullName evidence="2">DUF333 domain-containing protein</fullName>
    </submittedName>
</protein>
<feature type="signal peptide" evidence="1">
    <location>
        <begin position="1"/>
        <end position="22"/>
    </location>
</feature>
<sequence>MNDPTALSVAGLLALAAAGAQANTTAAAHPAATFCIESGGQYVIETEADGQRGYCVLTDGTRVDAWDYFRENWDKAPAAN</sequence>
<accession>A0ABW3IKY7</accession>
<evidence type="ECO:0000313" key="3">
    <source>
        <dbReference type="Proteomes" id="UP001597108"/>
    </source>
</evidence>
<reference evidence="3" key="1">
    <citation type="journal article" date="2019" name="Int. J. Syst. Evol. Microbiol.">
        <title>The Global Catalogue of Microorganisms (GCM) 10K type strain sequencing project: providing services to taxonomists for standard genome sequencing and annotation.</title>
        <authorList>
            <consortium name="The Broad Institute Genomics Platform"/>
            <consortium name="The Broad Institute Genome Sequencing Center for Infectious Disease"/>
            <person name="Wu L."/>
            <person name="Ma J."/>
        </authorList>
    </citation>
    <scope>NUCLEOTIDE SEQUENCE [LARGE SCALE GENOMIC DNA]</scope>
    <source>
        <strain evidence="3">CCUG 60524</strain>
    </source>
</reference>
<dbReference type="PANTHER" id="PTHR38008:SF2">
    <property type="entry name" value="HEMOLYSIN"/>
    <property type="match status" value="1"/>
</dbReference>
<comment type="caution">
    <text evidence="2">The sequence shown here is derived from an EMBL/GenBank/DDBJ whole genome shotgun (WGS) entry which is preliminary data.</text>
</comment>
<dbReference type="Pfam" id="PF03891">
    <property type="entry name" value="DUF333"/>
    <property type="match status" value="1"/>
</dbReference>
<dbReference type="InterPro" id="IPR005590">
    <property type="entry name" value="DUF333"/>
</dbReference>
<dbReference type="EMBL" id="JBHTJT010000005">
    <property type="protein sequence ID" value="MFD0978373.1"/>
    <property type="molecule type" value="Genomic_DNA"/>
</dbReference>
<dbReference type="RefSeq" id="WP_386072211.1">
    <property type="nucleotide sequence ID" value="NZ_JBHTJT010000005.1"/>
</dbReference>
<evidence type="ECO:0000256" key="1">
    <source>
        <dbReference type="SAM" id="SignalP"/>
    </source>
</evidence>
<feature type="chain" id="PRO_5045772146" evidence="1">
    <location>
        <begin position="23"/>
        <end position="80"/>
    </location>
</feature>
<dbReference type="PANTHER" id="PTHR38008">
    <property type="entry name" value="HEMOLYSIN-RELATED"/>
    <property type="match status" value="1"/>
</dbReference>
<proteinExistence type="predicted"/>
<keyword evidence="3" id="KW-1185">Reference proteome</keyword>
<keyword evidence="1" id="KW-0732">Signal</keyword>
<organism evidence="2 3">
    <name type="scientific">Tropicimonas aquimaris</name>
    <dbReference type="NCBI Taxonomy" id="914152"/>
    <lineage>
        <taxon>Bacteria</taxon>
        <taxon>Pseudomonadati</taxon>
        <taxon>Pseudomonadota</taxon>
        <taxon>Alphaproteobacteria</taxon>
        <taxon>Rhodobacterales</taxon>
        <taxon>Roseobacteraceae</taxon>
        <taxon>Tropicimonas</taxon>
    </lineage>
</organism>
<gene>
    <name evidence="2" type="ORF">ACFQ2S_01800</name>
</gene>
<name>A0ABW3IKY7_9RHOB</name>
<evidence type="ECO:0000313" key="2">
    <source>
        <dbReference type="EMBL" id="MFD0978373.1"/>
    </source>
</evidence>